<evidence type="ECO:0000313" key="2">
    <source>
        <dbReference type="Proteomes" id="UP000135385"/>
    </source>
</evidence>
<protein>
    <submittedName>
        <fullName evidence="1">ORF4' protein</fullName>
    </submittedName>
</protein>
<dbReference type="GO" id="GO:0019031">
    <property type="term" value="C:viral envelope"/>
    <property type="evidence" value="ECO:0007669"/>
    <property type="project" value="InterPro"/>
</dbReference>
<reference evidence="1 2" key="1">
    <citation type="journal article" date="2014" name="J. Virol.">
        <title>Two Novel Simian Arteriviruses in Captive and Wild Baboons (Papio spp.).</title>
        <authorList>
            <person name="Bailey A.L."/>
            <person name="Lauck M."/>
            <person name="Sibley S.D."/>
            <person name="Pecotte J."/>
            <person name="Rice K."/>
            <person name="Weny G."/>
            <person name="Tumukunde A."/>
            <person name="Hyeroba D."/>
            <person name="Greene J."/>
            <person name="Correll M."/>
            <person name="Gleicher M."/>
            <person name="Friedrich T.C."/>
            <person name="Jahrling P.B."/>
            <person name="Kuhn J.H."/>
            <person name="Goldberg T.L."/>
            <person name="Rogers J."/>
            <person name="O'Connor D.H."/>
        </authorList>
    </citation>
    <scope>NUCLEOTIDE SEQUENCE [LARGE SCALE GENOMIC DNA]</scope>
    <source>
        <strain evidence="1">MYBV_M100</strain>
    </source>
</reference>
<accession>A0A089FYA3</accession>
<proteinExistence type="predicted"/>
<dbReference type="InterPro" id="IPR003412">
    <property type="entry name" value="Arteri_GP4"/>
</dbReference>
<sequence>MGFVLCRVASALSVILAYVRAESYVIPCYGHNTTKLREVHPLLNETDITLYDDACWAGIQVGIVKGVVETIDAKTPGIDDAFTAIAFANCLARAIHFESRGIHTRLRVNTTHTFLEVNITTTVHTEGFPTPWFIHPGALRWATVFCGLLAIFRAING</sequence>
<gene>
    <name evidence="1" type="primary">ORF4'</name>
</gene>
<dbReference type="Pfam" id="PF02497">
    <property type="entry name" value="Arteri_GP4"/>
    <property type="match status" value="1"/>
</dbReference>
<dbReference type="EMBL" id="KM110939">
    <property type="protein sequence ID" value="AIP91236.1"/>
    <property type="molecule type" value="Genomic_RNA"/>
</dbReference>
<dbReference type="Proteomes" id="UP000135385">
    <property type="component" value="Genome"/>
</dbReference>
<organism evidence="1 2">
    <name type="scientific">Mikumi yellow baboon virus 1</name>
    <dbReference type="NCBI Taxonomy" id="1546177"/>
    <lineage>
        <taxon>Viruses</taxon>
        <taxon>Riboviria</taxon>
        <taxon>Orthornavirae</taxon>
        <taxon>Pisuviricota</taxon>
        <taxon>Pisoniviricetes</taxon>
        <taxon>Nidovirales</taxon>
        <taxon>Arnidovirineae</taxon>
        <taxon>Arteriviridae</taxon>
        <taxon>Simarterivirinae</taxon>
        <taxon>Thetaarterivirus</taxon>
        <taxon>Mitartevirus</taxon>
        <taxon>Thetaarterivirus mikelba</taxon>
        <taxon>Thetaarterivirus mikelba 1</taxon>
    </lineage>
</organism>
<name>A0A089FYA3_9NIDO</name>
<evidence type="ECO:0000313" key="1">
    <source>
        <dbReference type="EMBL" id="AIP91236.1"/>
    </source>
</evidence>